<dbReference type="PRINTS" id="PR00979">
    <property type="entry name" value="TAFAZZIN"/>
</dbReference>
<keyword evidence="9" id="KW-0012">Acyltransferase</keyword>
<dbReference type="SMART" id="SM00563">
    <property type="entry name" value="PlsC"/>
    <property type="match status" value="1"/>
</dbReference>
<keyword evidence="7" id="KW-0496">Mitochondrion</keyword>
<evidence type="ECO:0000313" key="15">
    <source>
        <dbReference type="Proteomes" id="UP000094236"/>
    </source>
</evidence>
<evidence type="ECO:0000313" key="14">
    <source>
        <dbReference type="EMBL" id="ODV97683.1"/>
    </source>
</evidence>
<dbReference type="Proteomes" id="UP000094236">
    <property type="component" value="Unassembled WGS sequence"/>
</dbReference>
<dbReference type="GO" id="GO:0005741">
    <property type="term" value="C:mitochondrial outer membrane"/>
    <property type="evidence" value="ECO:0007669"/>
    <property type="project" value="UniProtKB-SubCell"/>
</dbReference>
<dbReference type="CDD" id="cd07989">
    <property type="entry name" value="LPLAT_AGPAT-like"/>
    <property type="match status" value="1"/>
</dbReference>
<sequence length="407" mass="46833">MSFPKVLERGDDFLKEFPRSSILWQYASHATCMFMILGSKVILNTIYTPKVEGLEKLDAALLRSKNENRSLITVMNHMSVVDDPSMWGMLPLKYYWGIDNIRWCLGAQNLCFKNKVLTYFFSLGKVLPTERFGRGPFQGSIDATIRLLSPDDTLDLEYVPSAVLSQAQKEQQDLDASLVKSSLLKQVSKLYSDDYKLPVIRTKPSWVHVFPEGFVCQLQQPHSNSMRYFKWGISRLVLEATRPPIVLPIFATGFEKIAPESAAEDIIQRYLPANYGAEIKLTIGDPVDDDIIFKYRKEWEALCEKYYDPENPYDLSQRLKTGKEAKELRSRLAAEIRQNVLNIRDNHLGFRKEDSRLQSPSFWKEYTATEGASAPDIKFIGKNWAIRRLQSDIKEYDEDGNEISKKQ</sequence>
<protein>
    <recommendedName>
        <fullName evidence="12">Tafazzin family protein</fullName>
    </recommendedName>
</protein>
<evidence type="ECO:0000256" key="8">
    <source>
        <dbReference type="ARBA" id="ARBA00023136"/>
    </source>
</evidence>
<keyword evidence="8" id="KW-0472">Membrane</keyword>
<dbReference type="AlphaFoldDB" id="A0A1E4U0Y0"/>
<evidence type="ECO:0000256" key="6">
    <source>
        <dbReference type="ARBA" id="ARBA00023098"/>
    </source>
</evidence>
<evidence type="ECO:0000256" key="4">
    <source>
        <dbReference type="ARBA" id="ARBA00022787"/>
    </source>
</evidence>
<keyword evidence="15" id="KW-1185">Reference proteome</keyword>
<evidence type="ECO:0000256" key="5">
    <source>
        <dbReference type="ARBA" id="ARBA00022792"/>
    </source>
</evidence>
<dbReference type="GO" id="GO:0097250">
    <property type="term" value="P:mitochondrial respirasome assembly"/>
    <property type="evidence" value="ECO:0007669"/>
    <property type="project" value="EnsemblFungi"/>
</dbReference>
<dbReference type="GO" id="GO:0008654">
    <property type="term" value="P:phospholipid biosynthetic process"/>
    <property type="evidence" value="ECO:0007669"/>
    <property type="project" value="EnsemblFungi"/>
</dbReference>
<name>A0A1E4U0Y0_PACTA</name>
<evidence type="ECO:0000256" key="9">
    <source>
        <dbReference type="ARBA" id="ARBA00023315"/>
    </source>
</evidence>
<comment type="catalytic activity">
    <reaction evidence="11">
        <text>1'-[1,2-diacyl-sn-glycero-3-phospho],3'-[1-acyl-sn-glycero-3-phospho]-glycerol + a 1,2-diacyl-sn-glycero-3-phosphocholine = a cardiolipin + a 1-acyl-sn-glycero-3-phosphocholine</text>
        <dbReference type="Rhea" id="RHEA:33731"/>
        <dbReference type="ChEBI" id="CHEBI:57643"/>
        <dbReference type="ChEBI" id="CHEBI:58168"/>
        <dbReference type="ChEBI" id="CHEBI:62237"/>
        <dbReference type="ChEBI" id="CHEBI:64743"/>
    </reaction>
    <physiologicalReaction direction="left-to-right" evidence="11">
        <dbReference type="Rhea" id="RHEA:33732"/>
    </physiologicalReaction>
    <physiologicalReaction direction="right-to-left" evidence="11">
        <dbReference type="Rhea" id="RHEA:33733"/>
    </physiologicalReaction>
</comment>
<dbReference type="Pfam" id="PF01553">
    <property type="entry name" value="Acyltransferase"/>
    <property type="match status" value="1"/>
</dbReference>
<evidence type="ECO:0000256" key="1">
    <source>
        <dbReference type="ARBA" id="ARBA00004137"/>
    </source>
</evidence>
<dbReference type="STRING" id="669874.A0A1E4U0Y0"/>
<proteinExistence type="inferred from homology"/>
<evidence type="ECO:0000256" key="7">
    <source>
        <dbReference type="ARBA" id="ARBA00023128"/>
    </source>
</evidence>
<dbReference type="GO" id="GO:0005743">
    <property type="term" value="C:mitochondrial inner membrane"/>
    <property type="evidence" value="ECO:0007669"/>
    <property type="project" value="UniProtKB-SubCell"/>
</dbReference>
<feature type="domain" description="Phospholipid/glycerol acyltransferase" evidence="13">
    <location>
        <begin position="71"/>
        <end position="254"/>
    </location>
</feature>
<evidence type="ECO:0000256" key="12">
    <source>
        <dbReference type="RuleBase" id="RU365062"/>
    </source>
</evidence>
<keyword evidence="3" id="KW-0808">Transferase</keyword>
<dbReference type="GO" id="GO:0047184">
    <property type="term" value="F:1-acylglycerophosphocholine O-acyltransferase activity"/>
    <property type="evidence" value="ECO:0007669"/>
    <property type="project" value="EnsemblFungi"/>
</dbReference>
<dbReference type="PANTHER" id="PTHR12497:SF0">
    <property type="entry name" value="TAFAZZIN"/>
    <property type="match status" value="1"/>
</dbReference>
<accession>A0A1E4U0Y0</accession>
<evidence type="ECO:0000259" key="13">
    <source>
        <dbReference type="SMART" id="SM00563"/>
    </source>
</evidence>
<dbReference type="GO" id="GO:0007007">
    <property type="term" value="P:inner mitochondrial membrane organization"/>
    <property type="evidence" value="ECO:0007669"/>
    <property type="project" value="EnsemblFungi"/>
</dbReference>
<dbReference type="InterPro" id="IPR002123">
    <property type="entry name" value="Plipid/glycerol_acylTrfase"/>
</dbReference>
<reference evidence="15" key="1">
    <citation type="submission" date="2016-05" db="EMBL/GenBank/DDBJ databases">
        <title>Comparative genomics of biotechnologically important yeasts.</title>
        <authorList>
            <consortium name="DOE Joint Genome Institute"/>
            <person name="Riley R."/>
            <person name="Haridas S."/>
            <person name="Wolfe K.H."/>
            <person name="Lopes M.R."/>
            <person name="Hittinger C.T."/>
            <person name="Goker M."/>
            <person name="Salamov A."/>
            <person name="Wisecaver J."/>
            <person name="Long T.M."/>
            <person name="Aerts A.L."/>
            <person name="Barry K."/>
            <person name="Choi C."/>
            <person name="Clum A."/>
            <person name="Coughlan A.Y."/>
            <person name="Deshpande S."/>
            <person name="Douglass A.P."/>
            <person name="Hanson S.J."/>
            <person name="Klenk H.-P."/>
            <person name="Labutti K."/>
            <person name="Lapidus A."/>
            <person name="Lindquist E."/>
            <person name="Lipzen A."/>
            <person name="Meier-Kolthoff J.P."/>
            <person name="Ohm R.A."/>
            <person name="Otillar R.P."/>
            <person name="Pangilinan J."/>
            <person name="Peng Y."/>
            <person name="Rokas A."/>
            <person name="Rosa C.A."/>
            <person name="Scheuner C."/>
            <person name="Sibirny A.A."/>
            <person name="Slot J.C."/>
            <person name="Stielow J.B."/>
            <person name="Sun H."/>
            <person name="Kurtzman C.P."/>
            <person name="Blackwell M."/>
            <person name="Grigoriev I.V."/>
            <person name="Jeffries T.W."/>
        </authorList>
    </citation>
    <scope>NUCLEOTIDE SEQUENCE [LARGE SCALE GENOMIC DNA]</scope>
    <source>
        <strain evidence="15">NRRL Y-2460</strain>
    </source>
</reference>
<dbReference type="OrthoDB" id="193467at2759"/>
<keyword evidence="6" id="KW-0443">Lipid metabolism</keyword>
<gene>
    <name evidence="14" type="ORF">PACTADRAFT_36951</name>
</gene>
<keyword evidence="5" id="KW-0999">Mitochondrion inner membrane</keyword>
<dbReference type="GO" id="GO:0035965">
    <property type="term" value="P:cardiolipin acyl-chain remodeling"/>
    <property type="evidence" value="ECO:0007669"/>
    <property type="project" value="EnsemblFungi"/>
</dbReference>
<evidence type="ECO:0000256" key="2">
    <source>
        <dbReference type="ARBA" id="ARBA00010524"/>
    </source>
</evidence>
<dbReference type="GO" id="GO:0042773">
    <property type="term" value="P:ATP synthesis coupled electron transport"/>
    <property type="evidence" value="ECO:0007669"/>
    <property type="project" value="EnsemblFungi"/>
</dbReference>
<dbReference type="EMBL" id="KV454011">
    <property type="protein sequence ID" value="ODV97683.1"/>
    <property type="molecule type" value="Genomic_DNA"/>
</dbReference>
<evidence type="ECO:0000256" key="3">
    <source>
        <dbReference type="ARBA" id="ARBA00022679"/>
    </source>
</evidence>
<comment type="subcellular location">
    <subcellularLocation>
        <location evidence="1">Mitochondrion inner membrane</location>
        <topology evidence="1">Peripheral membrane protein</topology>
        <orientation evidence="1">Intermembrane side</orientation>
    </subcellularLocation>
    <subcellularLocation>
        <location evidence="10">Mitochondrion outer membrane</location>
        <topology evidence="10">Peripheral membrane protein</topology>
        <orientation evidence="10">Intermembrane side</orientation>
    </subcellularLocation>
</comment>
<evidence type="ECO:0000256" key="11">
    <source>
        <dbReference type="ARBA" id="ARBA00047906"/>
    </source>
</evidence>
<keyword evidence="4" id="KW-1000">Mitochondrion outer membrane</keyword>
<dbReference type="PANTHER" id="PTHR12497">
    <property type="entry name" value="TAZ PROTEIN TAFAZZIN"/>
    <property type="match status" value="1"/>
</dbReference>
<evidence type="ECO:0000256" key="10">
    <source>
        <dbReference type="ARBA" id="ARBA00024323"/>
    </source>
</evidence>
<dbReference type="InterPro" id="IPR000872">
    <property type="entry name" value="Tafazzin"/>
</dbReference>
<organism evidence="14 15">
    <name type="scientific">Pachysolen tannophilus NRRL Y-2460</name>
    <dbReference type="NCBI Taxonomy" id="669874"/>
    <lineage>
        <taxon>Eukaryota</taxon>
        <taxon>Fungi</taxon>
        <taxon>Dikarya</taxon>
        <taxon>Ascomycota</taxon>
        <taxon>Saccharomycotina</taxon>
        <taxon>Pichiomycetes</taxon>
        <taxon>Pachysolenaceae</taxon>
        <taxon>Pachysolen</taxon>
    </lineage>
</organism>
<comment type="similarity">
    <text evidence="2 12">Belongs to the taffazin family.</text>
</comment>